<dbReference type="InterPro" id="IPR003646">
    <property type="entry name" value="SH3-like_bac-type"/>
</dbReference>
<feature type="compositionally biased region" description="Low complexity" evidence="1">
    <location>
        <begin position="176"/>
        <end position="190"/>
    </location>
</feature>
<dbReference type="PROSITE" id="PS51781">
    <property type="entry name" value="SH3B"/>
    <property type="match status" value="1"/>
</dbReference>
<organism evidence="4 5">
    <name type="scientific">Gracilibacillus caseinilyticus</name>
    <dbReference type="NCBI Taxonomy" id="2932256"/>
    <lineage>
        <taxon>Bacteria</taxon>
        <taxon>Bacillati</taxon>
        <taxon>Bacillota</taxon>
        <taxon>Bacilli</taxon>
        <taxon>Bacillales</taxon>
        <taxon>Bacillaceae</taxon>
        <taxon>Gracilibacillus</taxon>
    </lineage>
</organism>
<protein>
    <submittedName>
        <fullName evidence="4">SH3 domain-containing protein</fullName>
    </submittedName>
</protein>
<evidence type="ECO:0000259" key="3">
    <source>
        <dbReference type="PROSITE" id="PS51781"/>
    </source>
</evidence>
<feature type="domain" description="SH3b" evidence="3">
    <location>
        <begin position="937"/>
        <end position="999"/>
    </location>
</feature>
<evidence type="ECO:0000313" key="5">
    <source>
        <dbReference type="Proteomes" id="UP000831782"/>
    </source>
</evidence>
<dbReference type="InterPro" id="IPR052354">
    <property type="entry name" value="Cell_Wall_Dynamics_Protein"/>
</dbReference>
<evidence type="ECO:0000256" key="1">
    <source>
        <dbReference type="SAM" id="MobiDB-lite"/>
    </source>
</evidence>
<dbReference type="Proteomes" id="UP000831782">
    <property type="component" value="Chromosome"/>
</dbReference>
<dbReference type="RefSeq" id="WP_244723773.1">
    <property type="nucleotide sequence ID" value="NZ_CP095072.1"/>
</dbReference>
<dbReference type="PANTHER" id="PTHR34408:SF1">
    <property type="entry name" value="GLYCOSYL HYDROLASE FAMILY 19 DOMAIN-CONTAINING PROTEIN HI_1415"/>
    <property type="match status" value="1"/>
</dbReference>
<gene>
    <name evidence="4" type="ORF">MUN88_09630</name>
</gene>
<dbReference type="Pfam" id="PF01832">
    <property type="entry name" value="Glucosaminidase"/>
    <property type="match status" value="1"/>
</dbReference>
<accession>A0ABY4F0U4</accession>
<reference evidence="4 5" key="1">
    <citation type="submission" date="2022-04" db="EMBL/GenBank/DDBJ databases">
        <title>Gracilibacillus sp. isolated from saltern.</title>
        <authorList>
            <person name="Won M."/>
            <person name="Lee C.-M."/>
            <person name="Woen H.-Y."/>
            <person name="Kwon S.-W."/>
        </authorList>
    </citation>
    <scope>NUCLEOTIDE SEQUENCE [LARGE SCALE GENOMIC DNA]</scope>
    <source>
        <strain evidence="4 5">SSWR10-1</strain>
    </source>
</reference>
<feature type="signal peptide" evidence="2">
    <location>
        <begin position="1"/>
        <end position="22"/>
    </location>
</feature>
<evidence type="ECO:0000256" key="2">
    <source>
        <dbReference type="SAM" id="SignalP"/>
    </source>
</evidence>
<dbReference type="PANTHER" id="PTHR34408">
    <property type="entry name" value="FAMILY PROTEIN, PUTATIVE-RELATED"/>
    <property type="match status" value="1"/>
</dbReference>
<feature type="compositionally biased region" description="Basic and acidic residues" evidence="1">
    <location>
        <begin position="236"/>
        <end position="246"/>
    </location>
</feature>
<evidence type="ECO:0000313" key="4">
    <source>
        <dbReference type="EMBL" id="UOQ50289.1"/>
    </source>
</evidence>
<sequence length="1067" mass="119664">MKQFMSKLLVVSMVFVMLPTYGPISLSASGESQSNFYEWNITQPFVIQKDDKTLGELHDGATVYLEQGEEGTYLLKWGEQSIELSQQELEAYLPFEDSIQEEVAEEETEQAEIPADTVLYLGENLKEEVGIIDQSAIFHVVTETEDYVEVEIGHASFYISASAVQPEESSSDQTDDNQSNLESDQSSTNDQTDEQSDQESDSSDDQPNINDQENADATENEAEKNKEEPEEEPEEEVTKESIDKQQIKKSITSASITTTRAFTSSDQYFEVTEPNLTVYDNSTGKLVPIGKLMEGDVFKLIRTVGNWHEVQFGEKMGYVYKPATKPADKSAEKNWTSSKDHSKEARALENLTVYDNSSGSLVAFAQIYKNESFRYIDQQGNWARIEIGGRMGYIYVPAMAKGFTDDTEYFEVLVDYQSVYDNSSGSLVKTGVLRQGEVYKLERVLGNWLVILVAGERRYVLKETTKPAERSAEKNWYSPSGYKSDKRIAFDRLTIYDNTSGSLVPFGYIEQGKEFNYVSHTGNWIVIDYGGRKGYVYAPATYRAFNDSDKYFEVLKDNLTVYDNSSGSLKAVGKLPEGAVLERTGDYGNWHRIQYGDKYAFVWKFDTKPSSKPPKLAGNPSYNKDKLILSQSTPVYDNSTGELIPFAYLPKDELYPYIRMVGNWYEIEYGGRIGYIYYTAVENKRQFAETNYSIDYQDMLDIQMTKTPKVDGAGRFIASRELVSYYANSNNFDRQSQEYLQFLILSEPANLDADEINAKVLKGKGSLEGTAEAFIEAGEKYNVNEVYLIAHALHETANGTSTLASGVTVNGKKTYNMYGIEAYDGCAVSCGSQHAYDEGWFTPEAAVIGGAEFIADDWINDGQDTLYKMRWNPESPGYPQYATHVSWALSQTSRIQQIYDMLETYILKFDVPIYKNQPGSTSKPSGADQYYVNTASKGSLAETTANLNLRSGPSTSFSKVRMLSNGEQVEIMGSNGGWYKVVAGSDIGWVSGDYLKFKQQLRVVDGITALNVRSSSSTKGSVLGQLKAGQFVTGVVDQSGKFVKENGWYKIIYKEGFGWVSGTYIRE</sequence>
<name>A0ABY4F0U4_9BACI</name>
<keyword evidence="5" id="KW-1185">Reference proteome</keyword>
<feature type="compositionally biased region" description="Acidic residues" evidence="1">
    <location>
        <begin position="191"/>
        <end position="204"/>
    </location>
</feature>
<keyword evidence="2" id="KW-0732">Signal</keyword>
<dbReference type="SMART" id="SM00047">
    <property type="entry name" value="LYZ2"/>
    <property type="match status" value="1"/>
</dbReference>
<dbReference type="Gene3D" id="1.10.530.10">
    <property type="match status" value="1"/>
</dbReference>
<dbReference type="SMART" id="SM00287">
    <property type="entry name" value="SH3b"/>
    <property type="match status" value="3"/>
</dbReference>
<feature type="chain" id="PRO_5045817899" evidence="2">
    <location>
        <begin position="23"/>
        <end position="1067"/>
    </location>
</feature>
<dbReference type="InterPro" id="IPR002901">
    <property type="entry name" value="MGlyc_endo_b_GlcNAc-like_dom"/>
</dbReference>
<proteinExistence type="predicted"/>
<dbReference type="Pfam" id="PF08239">
    <property type="entry name" value="SH3_3"/>
    <property type="match status" value="2"/>
</dbReference>
<dbReference type="EMBL" id="CP095072">
    <property type="protein sequence ID" value="UOQ50289.1"/>
    <property type="molecule type" value="Genomic_DNA"/>
</dbReference>
<dbReference type="Gene3D" id="2.30.30.40">
    <property type="entry name" value="SH3 Domains"/>
    <property type="match status" value="2"/>
</dbReference>
<feature type="region of interest" description="Disordered" evidence="1">
    <location>
        <begin position="163"/>
        <end position="246"/>
    </location>
</feature>